<evidence type="ECO:0000313" key="13">
    <source>
        <dbReference type="RefSeq" id="XP_029652211.1"/>
    </source>
</evidence>
<evidence type="ECO:0000256" key="5">
    <source>
        <dbReference type="ARBA" id="ARBA00022776"/>
    </source>
</evidence>
<evidence type="ECO:0000256" key="10">
    <source>
        <dbReference type="SAM" id="MobiDB-lite"/>
    </source>
</evidence>
<keyword evidence="7" id="KW-0131">Cell cycle</keyword>
<keyword evidence="5" id="KW-0498">Mitosis</keyword>
<evidence type="ECO:0000256" key="6">
    <source>
        <dbReference type="ARBA" id="ARBA00023054"/>
    </source>
</evidence>
<evidence type="ECO:0000256" key="4">
    <source>
        <dbReference type="ARBA" id="ARBA00022618"/>
    </source>
</evidence>
<dbReference type="AlphaFoldDB" id="A0A6P7TTI5"/>
<name>A0A6P7TTI5_9MOLL</name>
<dbReference type="Proteomes" id="UP000515154">
    <property type="component" value="Linkage group LG27"/>
</dbReference>
<dbReference type="InterPro" id="IPR038275">
    <property type="entry name" value="Nuf2_N_sf"/>
</dbReference>
<proteinExistence type="inferred from homology"/>
<feature type="coiled-coil region" evidence="9">
    <location>
        <begin position="356"/>
        <end position="394"/>
    </location>
</feature>
<feature type="domain" description="Kinetochore protein Nuf2 N-terminal" evidence="11">
    <location>
        <begin position="5"/>
        <end position="140"/>
    </location>
</feature>
<evidence type="ECO:0000256" key="3">
    <source>
        <dbReference type="ARBA" id="ARBA00022454"/>
    </source>
</evidence>
<dbReference type="RefSeq" id="XP_029652211.1">
    <property type="nucleotide sequence ID" value="XM_029796351.2"/>
</dbReference>
<keyword evidence="4" id="KW-0132">Cell division</keyword>
<keyword evidence="3" id="KW-0158">Chromosome</keyword>
<dbReference type="GO" id="GO:0051301">
    <property type="term" value="P:cell division"/>
    <property type="evidence" value="ECO:0007669"/>
    <property type="project" value="UniProtKB-KW"/>
</dbReference>
<evidence type="ECO:0000313" key="12">
    <source>
        <dbReference type="Proteomes" id="UP000515154"/>
    </source>
</evidence>
<evidence type="ECO:0000256" key="1">
    <source>
        <dbReference type="ARBA" id="ARBA00004584"/>
    </source>
</evidence>
<dbReference type="Pfam" id="PF03800">
    <property type="entry name" value="Nuf2"/>
    <property type="match status" value="1"/>
</dbReference>
<evidence type="ECO:0000256" key="7">
    <source>
        <dbReference type="ARBA" id="ARBA00023306"/>
    </source>
</evidence>
<reference evidence="13" key="1">
    <citation type="submission" date="2025-08" db="UniProtKB">
        <authorList>
            <consortium name="RefSeq"/>
        </authorList>
    </citation>
    <scope>IDENTIFICATION</scope>
</reference>
<evidence type="ECO:0000256" key="2">
    <source>
        <dbReference type="ARBA" id="ARBA00005498"/>
    </source>
</evidence>
<keyword evidence="12" id="KW-1185">Reference proteome</keyword>
<gene>
    <name evidence="13" type="primary">LOC115225396</name>
</gene>
<dbReference type="Gene3D" id="1.10.418.60">
    <property type="entry name" value="Ncd80 complex, Nuf2 subunit"/>
    <property type="match status" value="1"/>
</dbReference>
<keyword evidence="6 9" id="KW-0175">Coiled coil</keyword>
<evidence type="ECO:0000259" key="11">
    <source>
        <dbReference type="Pfam" id="PF03800"/>
    </source>
</evidence>
<accession>A0A6P7TTI5</accession>
<keyword evidence="8" id="KW-0137">Centromere</keyword>
<protein>
    <submittedName>
        <fullName evidence="13">Kinetochore protein Nuf2-B-like</fullName>
    </submittedName>
</protein>
<dbReference type="GO" id="GO:0031262">
    <property type="term" value="C:Ndc80 complex"/>
    <property type="evidence" value="ECO:0007669"/>
    <property type="project" value="InterPro"/>
</dbReference>
<organism evidence="12 13">
    <name type="scientific">Octopus sinensis</name>
    <name type="common">East Asian common octopus</name>
    <dbReference type="NCBI Taxonomy" id="2607531"/>
    <lineage>
        <taxon>Eukaryota</taxon>
        <taxon>Metazoa</taxon>
        <taxon>Spiralia</taxon>
        <taxon>Lophotrochozoa</taxon>
        <taxon>Mollusca</taxon>
        <taxon>Cephalopoda</taxon>
        <taxon>Coleoidea</taxon>
        <taxon>Octopodiformes</taxon>
        <taxon>Octopoda</taxon>
        <taxon>Incirrata</taxon>
        <taxon>Octopodidae</taxon>
        <taxon>Octopus</taxon>
    </lineage>
</organism>
<comment type="subcellular location">
    <subcellularLocation>
        <location evidence="1">Chromosome</location>
        <location evidence="1">Centromere</location>
    </subcellularLocation>
</comment>
<dbReference type="KEGG" id="osn:115225396"/>
<sequence>MSQFFFPLLKLEEILENWDFVKRSDYEKPEAIRWFRIYALLFESITGVKLDSVEEKALLTFNKIIDVEHPEIYDEAGRVIWFTIALQRAFIACGVHDFTFKDVRDPRPKRLIVISSACINLLRFKSSREPLIQEILENIETKKMQYNELIKNNEECRRKLEIARQIQEKKEPEKESLMKDSEEMKEKLSAIQAESEEILAAIAERKAKIAEIRALKAQTNCESVKLKQDKEKLQQNIVQSPEKTKEKRKSMKEKVEKMKEEIQRKVSTLSNYSSKLSSMTNSEHMQEQILHLLQTMEEDMQKHEKIKNEIKAFMELSVVNSMKLKSFQLEESELVDAQALIQERYENLQTQKRVRLRDLDARSSAQAEQNKNLREALQKAIQRKEEKLKERQLLLGTLKDSASNSTKTINTVIKNYSDILQELDKYHLLLKKNLVVD</sequence>
<evidence type="ECO:0000256" key="8">
    <source>
        <dbReference type="ARBA" id="ARBA00023328"/>
    </source>
</evidence>
<comment type="similarity">
    <text evidence="2">Belongs to the NUF2 family.</text>
</comment>
<evidence type="ECO:0000256" key="9">
    <source>
        <dbReference type="SAM" id="Coils"/>
    </source>
</evidence>
<feature type="region of interest" description="Disordered" evidence="10">
    <location>
        <begin position="240"/>
        <end position="259"/>
    </location>
</feature>
<dbReference type="InterPro" id="IPR005549">
    <property type="entry name" value="Kinetochore_Nuf2_N"/>
</dbReference>